<dbReference type="SMART" id="SM00717">
    <property type="entry name" value="SANT"/>
    <property type="match status" value="3"/>
</dbReference>
<keyword evidence="4" id="KW-0238">DNA-binding</keyword>
<dbReference type="PANTHER" id="PTHR45614">
    <property type="entry name" value="MYB PROTEIN-RELATED"/>
    <property type="match status" value="1"/>
</dbReference>
<feature type="domain" description="Myb-like" evidence="8">
    <location>
        <begin position="42"/>
        <end position="93"/>
    </location>
</feature>
<dbReference type="InterPro" id="IPR017930">
    <property type="entry name" value="Myb_dom"/>
</dbReference>
<keyword evidence="6" id="KW-0539">Nucleus</keyword>
<evidence type="ECO:0000259" key="8">
    <source>
        <dbReference type="PROSITE" id="PS50090"/>
    </source>
</evidence>
<dbReference type="FunFam" id="1.10.10.60:FF:000016">
    <property type="entry name" value="Transcriptional activator Myb isoform A"/>
    <property type="match status" value="1"/>
</dbReference>
<dbReference type="GO" id="GO:0000978">
    <property type="term" value="F:RNA polymerase II cis-regulatory region sequence-specific DNA binding"/>
    <property type="evidence" value="ECO:0007669"/>
    <property type="project" value="TreeGrafter"/>
</dbReference>
<dbReference type="InterPro" id="IPR009057">
    <property type="entry name" value="Homeodomain-like_sf"/>
</dbReference>
<dbReference type="CDD" id="cd00167">
    <property type="entry name" value="SANT"/>
    <property type="match status" value="3"/>
</dbReference>
<comment type="subcellular location">
    <subcellularLocation>
        <location evidence="1">Nucleus</location>
    </subcellularLocation>
</comment>
<evidence type="ECO:0000259" key="9">
    <source>
        <dbReference type="PROSITE" id="PS51294"/>
    </source>
</evidence>
<evidence type="ECO:0000256" key="1">
    <source>
        <dbReference type="ARBA" id="ARBA00004123"/>
    </source>
</evidence>
<dbReference type="EMBL" id="SDRB02011500">
    <property type="protein sequence ID" value="THG01138.1"/>
    <property type="molecule type" value="Genomic_DNA"/>
</dbReference>
<accession>A0A4S4DEL4</accession>
<dbReference type="FunFam" id="1.10.10.60:FF:000010">
    <property type="entry name" value="Transcriptional activator Myb isoform A"/>
    <property type="match status" value="1"/>
</dbReference>
<evidence type="ECO:0000256" key="7">
    <source>
        <dbReference type="SAM" id="MobiDB-lite"/>
    </source>
</evidence>
<evidence type="ECO:0000313" key="10">
    <source>
        <dbReference type="EMBL" id="THG01138.1"/>
    </source>
</evidence>
<sequence>MEEVKGSDAEAEKDGGALKFDVNSDSADLKPVSLQGRITGPTRRSSMGRWTEEEDKILALSVQKFKGRTWKMIAESIPNRTDVQCLHRWQKVLHPDLVKGPWTKEEDGIIIEQVGKQGNTKWSEIAKYLPGRIGKQCRERWYNHLNPGINKGPWTEKEELELISAHKIYGNRWAEIAKILHGRTENAIKNHWNCSMKKKLNLYSTSGTVSSHPGFNDCDKGCAKFEPIKQQLGPPFSYEQRIDYERTVDTSLKLVLGNGKGRGNHPQSFKQGDCRIPQEGSYSVTPPFRAHGWIGEQCQDGNNNVKNSGNPHQIIANQPNAHVNPLSSYKHTCSSWSSFKHTQNPLSSNPHLDVTGYIGHNYTPCEAALPVTSKKFLMFPERTHGNMLSVNCLGSGDSGLSSQTHNSPSFRPNYESNKKSSDPETPSKLIDKSLGGLCYEPLQEEDLNIFVKTGEFLSTDSYIRLPLTPTSFCTPKTNEKHKSTDYSSPESILRSAAMSFKNMPSILRKRGLRNSNQASITSCSDCTTEENADTTINGSVLPNAKQPFFSPPKAQKLENSAAIRSVEKRLEYAFDNVSDSANCTVNVSVEADASGKNQDSDVSTTGVGGPVVKALSSHSSESSSTPGGHKMLDFPMLLFRDLALYSDPPLFPGESGVDQLVEIIKVFHKQMPPKAVDLVSRLLQYSPNLHCTALEASAHPFFDDLREPTASLPNGRPLPLFDFMPQVEYRNLHFLFWGVLMVLLLIVPKFLTELAGALHELHQRLIPEHVRKYICAKKRWLYLQAM</sequence>
<dbReference type="PROSITE" id="PS51294">
    <property type="entry name" value="HTH_MYB"/>
    <property type="match status" value="3"/>
</dbReference>
<proteinExistence type="predicted"/>
<dbReference type="Pfam" id="PF13921">
    <property type="entry name" value="Myb_DNA-bind_6"/>
    <property type="match status" value="1"/>
</dbReference>
<dbReference type="Gene3D" id="1.10.510.10">
    <property type="entry name" value="Transferase(Phosphotransferase) domain 1"/>
    <property type="match status" value="1"/>
</dbReference>
<name>A0A4S4DEL4_CAMSN</name>
<dbReference type="InterPro" id="IPR011009">
    <property type="entry name" value="Kinase-like_dom_sf"/>
</dbReference>
<feature type="domain" description="HTH myb-type" evidence="9">
    <location>
        <begin position="94"/>
        <end position="149"/>
    </location>
</feature>
<protein>
    <submittedName>
        <fullName evidence="10">Uncharacterized protein</fullName>
    </submittedName>
</protein>
<keyword evidence="2" id="KW-0677">Repeat</keyword>
<keyword evidence="3" id="KW-0805">Transcription regulation</keyword>
<dbReference type="Gene3D" id="1.10.10.60">
    <property type="entry name" value="Homeodomain-like"/>
    <property type="match status" value="3"/>
</dbReference>
<organism evidence="10 11">
    <name type="scientific">Camellia sinensis var. sinensis</name>
    <name type="common">China tea</name>
    <dbReference type="NCBI Taxonomy" id="542762"/>
    <lineage>
        <taxon>Eukaryota</taxon>
        <taxon>Viridiplantae</taxon>
        <taxon>Streptophyta</taxon>
        <taxon>Embryophyta</taxon>
        <taxon>Tracheophyta</taxon>
        <taxon>Spermatophyta</taxon>
        <taxon>Magnoliopsida</taxon>
        <taxon>eudicotyledons</taxon>
        <taxon>Gunneridae</taxon>
        <taxon>Pentapetalae</taxon>
        <taxon>asterids</taxon>
        <taxon>Ericales</taxon>
        <taxon>Theaceae</taxon>
        <taxon>Camellia</taxon>
    </lineage>
</organism>
<evidence type="ECO:0000313" key="11">
    <source>
        <dbReference type="Proteomes" id="UP000306102"/>
    </source>
</evidence>
<dbReference type="InterPro" id="IPR001005">
    <property type="entry name" value="SANT/Myb"/>
</dbReference>
<evidence type="ECO:0000256" key="6">
    <source>
        <dbReference type="ARBA" id="ARBA00023242"/>
    </source>
</evidence>
<keyword evidence="5" id="KW-0804">Transcription</keyword>
<reference evidence="10 11" key="1">
    <citation type="journal article" date="2018" name="Proc. Natl. Acad. Sci. U.S.A.">
        <title>Draft genome sequence of Camellia sinensis var. sinensis provides insights into the evolution of the tea genome and tea quality.</title>
        <authorList>
            <person name="Wei C."/>
            <person name="Yang H."/>
            <person name="Wang S."/>
            <person name="Zhao J."/>
            <person name="Liu C."/>
            <person name="Gao L."/>
            <person name="Xia E."/>
            <person name="Lu Y."/>
            <person name="Tai Y."/>
            <person name="She G."/>
            <person name="Sun J."/>
            <person name="Cao H."/>
            <person name="Tong W."/>
            <person name="Gao Q."/>
            <person name="Li Y."/>
            <person name="Deng W."/>
            <person name="Jiang X."/>
            <person name="Wang W."/>
            <person name="Chen Q."/>
            <person name="Zhang S."/>
            <person name="Li H."/>
            <person name="Wu J."/>
            <person name="Wang P."/>
            <person name="Li P."/>
            <person name="Shi C."/>
            <person name="Zheng F."/>
            <person name="Jian J."/>
            <person name="Huang B."/>
            <person name="Shan D."/>
            <person name="Shi M."/>
            <person name="Fang C."/>
            <person name="Yue Y."/>
            <person name="Li F."/>
            <person name="Li D."/>
            <person name="Wei S."/>
            <person name="Han B."/>
            <person name="Jiang C."/>
            <person name="Yin Y."/>
            <person name="Xia T."/>
            <person name="Zhang Z."/>
            <person name="Bennetzen J.L."/>
            <person name="Zhao S."/>
            <person name="Wan X."/>
        </authorList>
    </citation>
    <scope>NUCLEOTIDE SEQUENCE [LARGE SCALE GENOMIC DNA]</scope>
    <source>
        <strain evidence="11">cv. Shuchazao</strain>
        <tissue evidence="10">Leaf</tissue>
    </source>
</reference>
<evidence type="ECO:0000256" key="4">
    <source>
        <dbReference type="ARBA" id="ARBA00023125"/>
    </source>
</evidence>
<dbReference type="SUPFAM" id="SSF56112">
    <property type="entry name" value="Protein kinase-like (PK-like)"/>
    <property type="match status" value="1"/>
</dbReference>
<dbReference type="SUPFAM" id="SSF46689">
    <property type="entry name" value="Homeodomain-like"/>
    <property type="match status" value="2"/>
</dbReference>
<dbReference type="GO" id="GO:0005634">
    <property type="term" value="C:nucleus"/>
    <property type="evidence" value="ECO:0007669"/>
    <property type="project" value="UniProtKB-SubCell"/>
</dbReference>
<feature type="domain" description="HTH myb-type" evidence="9">
    <location>
        <begin position="48"/>
        <end position="93"/>
    </location>
</feature>
<keyword evidence="11" id="KW-1185">Reference proteome</keyword>
<feature type="compositionally biased region" description="Polar residues" evidence="7">
    <location>
        <begin position="398"/>
        <end position="410"/>
    </location>
</feature>
<comment type="caution">
    <text evidence="10">The sequence shown here is derived from an EMBL/GenBank/DDBJ whole genome shotgun (WGS) entry which is preliminary data.</text>
</comment>
<feature type="region of interest" description="Disordered" evidence="7">
    <location>
        <begin position="397"/>
        <end position="427"/>
    </location>
</feature>
<feature type="domain" description="Myb-like" evidence="8">
    <location>
        <begin position="94"/>
        <end position="145"/>
    </location>
</feature>
<dbReference type="STRING" id="542762.A0A4S4DEL4"/>
<dbReference type="Pfam" id="PF00249">
    <property type="entry name" value="Myb_DNA-binding"/>
    <property type="match status" value="1"/>
</dbReference>
<evidence type="ECO:0000256" key="3">
    <source>
        <dbReference type="ARBA" id="ARBA00023015"/>
    </source>
</evidence>
<dbReference type="AlphaFoldDB" id="A0A4S4DEL4"/>
<feature type="compositionally biased region" description="Basic and acidic residues" evidence="7">
    <location>
        <begin position="1"/>
        <end position="16"/>
    </location>
</feature>
<dbReference type="InterPro" id="IPR050560">
    <property type="entry name" value="MYB_TF"/>
</dbReference>
<feature type="region of interest" description="Disordered" evidence="7">
    <location>
        <begin position="1"/>
        <end position="22"/>
    </location>
</feature>
<dbReference type="PANTHER" id="PTHR45614:SF232">
    <property type="entry name" value="TRANSCRIPTION FACTOR MYB3R-2"/>
    <property type="match status" value="1"/>
</dbReference>
<evidence type="ECO:0000256" key="2">
    <source>
        <dbReference type="ARBA" id="ARBA00022737"/>
    </source>
</evidence>
<evidence type="ECO:0000256" key="5">
    <source>
        <dbReference type="ARBA" id="ARBA00023163"/>
    </source>
</evidence>
<dbReference type="Proteomes" id="UP000306102">
    <property type="component" value="Unassembled WGS sequence"/>
</dbReference>
<feature type="domain" description="Myb-like" evidence="8">
    <location>
        <begin position="146"/>
        <end position="196"/>
    </location>
</feature>
<dbReference type="GO" id="GO:0000981">
    <property type="term" value="F:DNA-binding transcription factor activity, RNA polymerase II-specific"/>
    <property type="evidence" value="ECO:0007669"/>
    <property type="project" value="TreeGrafter"/>
</dbReference>
<dbReference type="PROSITE" id="PS50090">
    <property type="entry name" value="MYB_LIKE"/>
    <property type="match status" value="3"/>
</dbReference>
<gene>
    <name evidence="10" type="ORF">TEA_025914</name>
</gene>
<feature type="domain" description="HTH myb-type" evidence="9">
    <location>
        <begin position="150"/>
        <end position="200"/>
    </location>
</feature>